<organism evidence="4 5">
    <name type="scientific">Polymorphospora lycopeni</name>
    <dbReference type="NCBI Taxonomy" id="3140240"/>
    <lineage>
        <taxon>Bacteria</taxon>
        <taxon>Bacillati</taxon>
        <taxon>Actinomycetota</taxon>
        <taxon>Actinomycetes</taxon>
        <taxon>Micromonosporales</taxon>
        <taxon>Micromonosporaceae</taxon>
        <taxon>Polymorphospora</taxon>
    </lineage>
</organism>
<accession>A0ABV5CU41</accession>
<dbReference type="InterPro" id="IPR013815">
    <property type="entry name" value="ATP_grasp_subdomain_1"/>
</dbReference>
<dbReference type="SUPFAM" id="SSF52210">
    <property type="entry name" value="Succinyl-CoA synthetase domains"/>
    <property type="match status" value="1"/>
</dbReference>
<keyword evidence="1" id="KW-0436">Ligase</keyword>
<keyword evidence="2" id="KW-0547">Nucleotide-binding</keyword>
<dbReference type="RefSeq" id="WP_375735250.1">
    <property type="nucleotide sequence ID" value="NZ_JBCGDC010000060.1"/>
</dbReference>
<dbReference type="Gene3D" id="3.30.1490.20">
    <property type="entry name" value="ATP-grasp fold, A domain"/>
    <property type="match status" value="1"/>
</dbReference>
<dbReference type="Pfam" id="PF08442">
    <property type="entry name" value="ATP-grasp_2"/>
    <property type="match status" value="1"/>
</dbReference>
<dbReference type="PANTHER" id="PTHR11815">
    <property type="entry name" value="SUCCINYL-COA SYNTHETASE BETA CHAIN"/>
    <property type="match status" value="1"/>
</dbReference>
<name>A0ABV5CU41_9ACTN</name>
<dbReference type="SUPFAM" id="SSF56059">
    <property type="entry name" value="Glutathione synthetase ATP-binding domain-like"/>
    <property type="match status" value="1"/>
</dbReference>
<evidence type="ECO:0000313" key="5">
    <source>
        <dbReference type="Proteomes" id="UP001582793"/>
    </source>
</evidence>
<evidence type="ECO:0000259" key="3">
    <source>
        <dbReference type="Pfam" id="PF08442"/>
    </source>
</evidence>
<feature type="domain" description="ATP-grasp fold succinyl-CoA synthetase-type" evidence="3">
    <location>
        <begin position="13"/>
        <end position="126"/>
    </location>
</feature>
<evidence type="ECO:0000256" key="2">
    <source>
        <dbReference type="ARBA" id="ARBA00022741"/>
    </source>
</evidence>
<comment type="caution">
    <text evidence="4">The sequence shown here is derived from an EMBL/GenBank/DDBJ whole genome shotgun (WGS) entry which is preliminary data.</text>
</comment>
<dbReference type="InterPro" id="IPR013650">
    <property type="entry name" value="ATP-grasp_succ-CoA_synth-type"/>
</dbReference>
<dbReference type="Proteomes" id="UP001582793">
    <property type="component" value="Unassembled WGS sequence"/>
</dbReference>
<gene>
    <name evidence="4" type="ORF">AAFH96_20445</name>
</gene>
<dbReference type="PANTHER" id="PTHR11815:SF10">
    <property type="entry name" value="SUCCINATE--COA LIGASE [GDP-FORMING] SUBUNIT BETA, MITOCHONDRIAL"/>
    <property type="match status" value="1"/>
</dbReference>
<evidence type="ECO:0000313" key="4">
    <source>
        <dbReference type="EMBL" id="MFB6395462.1"/>
    </source>
</evidence>
<protein>
    <submittedName>
        <fullName evidence="4">ATP-grasp domain-containing protein</fullName>
    </submittedName>
</protein>
<reference evidence="4 5" key="1">
    <citation type="submission" date="2024-04" db="EMBL/GenBank/DDBJ databases">
        <title>Polymorphospora sp. isolated from Baiyangdian Lake in Xiong'an New Area.</title>
        <authorList>
            <person name="Zhang X."/>
            <person name="Liu J."/>
        </authorList>
    </citation>
    <scope>NUCLEOTIDE SEQUENCE [LARGE SCALE GENOMIC DNA]</scope>
    <source>
        <strain evidence="4 5">2-325</strain>
    </source>
</reference>
<evidence type="ECO:0000256" key="1">
    <source>
        <dbReference type="ARBA" id="ARBA00022598"/>
    </source>
</evidence>
<keyword evidence="5" id="KW-1185">Reference proteome</keyword>
<dbReference type="InterPro" id="IPR016102">
    <property type="entry name" value="Succinyl-CoA_synth-like"/>
</dbReference>
<proteinExistence type="predicted"/>
<sequence>MHALTEEALKARLSTRRVRVPEHTVIGATDDVEALAGRLPGPTMVKALVPLTDRARRGLVVRAADPGEAATAARAMLGSTVAGHRVDRVLVEELAPDGTEYYLAAGFDYAHGVPVLLFGPGGSGVEGRAAPRRIPFAMADPGGLAALPEPLRPVARALVEEFLDLRAKLVELNPVRVGPAGAIVLDAKAALDPDVPAPAGAVEVGVPDEADRRLRELARSLPGGTEVRFGRLDGTVGLISAGGGVLAIVHDALRRHGLRPANFSDVSGGSATTELLGAVAGEVLALRPEGILIVTGITSSISVTGFAEAMVAALAPLRDRPDDERPVIVARMAGPDEADAARIMSALPHCVAVGRDTAVDSAVALLADRIVARRGDGNPA</sequence>
<dbReference type="Gene3D" id="3.30.470.20">
    <property type="entry name" value="ATP-grasp fold, B domain"/>
    <property type="match status" value="1"/>
</dbReference>
<dbReference type="EMBL" id="JBCGDC010000060">
    <property type="protein sequence ID" value="MFB6395462.1"/>
    <property type="molecule type" value="Genomic_DNA"/>
</dbReference>
<dbReference type="Gene3D" id="3.40.50.261">
    <property type="entry name" value="Succinyl-CoA synthetase domains"/>
    <property type="match status" value="1"/>
</dbReference>